<dbReference type="EMBL" id="MHKQ01000014">
    <property type="protein sequence ID" value="OGY93973.1"/>
    <property type="molecule type" value="Genomic_DNA"/>
</dbReference>
<sequence>MEAGDWVDKKCIYCIIIGYSLVQLHNLAGSYGSIGGFLNKLMVVAVVALICCLIVLSGCESKQSEAERQRVARMNEQLSRAYNSDILEMRDGSFALVTGQNDFGLVIRYAIGASGRQSYETLSERVIAVYTKDHPDRCQILEKFIASF</sequence>
<evidence type="ECO:0000313" key="2">
    <source>
        <dbReference type="EMBL" id="OGY93973.1"/>
    </source>
</evidence>
<keyword evidence="1" id="KW-1133">Transmembrane helix</keyword>
<protein>
    <submittedName>
        <fullName evidence="2">Uncharacterized protein</fullName>
    </submittedName>
</protein>
<feature type="transmembrane region" description="Helical" evidence="1">
    <location>
        <begin position="12"/>
        <end position="31"/>
    </location>
</feature>
<comment type="caution">
    <text evidence="2">The sequence shown here is derived from an EMBL/GenBank/DDBJ whole genome shotgun (WGS) entry which is preliminary data.</text>
</comment>
<feature type="transmembrane region" description="Helical" evidence="1">
    <location>
        <begin position="37"/>
        <end position="59"/>
    </location>
</feature>
<organism evidence="2 3">
    <name type="scientific">Candidatus Komeilibacteria bacterium RIFOXYC1_FULL_37_11</name>
    <dbReference type="NCBI Taxonomy" id="1798555"/>
    <lineage>
        <taxon>Bacteria</taxon>
        <taxon>Candidatus Komeiliibacteriota</taxon>
    </lineage>
</organism>
<reference evidence="2 3" key="1">
    <citation type="journal article" date="2016" name="Nat. Commun.">
        <title>Thousands of microbial genomes shed light on interconnected biogeochemical processes in an aquifer system.</title>
        <authorList>
            <person name="Anantharaman K."/>
            <person name="Brown C.T."/>
            <person name="Hug L.A."/>
            <person name="Sharon I."/>
            <person name="Castelle C.J."/>
            <person name="Probst A.J."/>
            <person name="Thomas B.C."/>
            <person name="Singh A."/>
            <person name="Wilkins M.J."/>
            <person name="Karaoz U."/>
            <person name="Brodie E.L."/>
            <person name="Williams K.H."/>
            <person name="Hubbard S.S."/>
            <person name="Banfield J.F."/>
        </authorList>
    </citation>
    <scope>NUCLEOTIDE SEQUENCE [LARGE SCALE GENOMIC DNA]</scope>
</reference>
<proteinExistence type="predicted"/>
<keyword evidence="1" id="KW-0472">Membrane</keyword>
<gene>
    <name evidence="2" type="ORF">A2406_03665</name>
</gene>
<evidence type="ECO:0000256" key="1">
    <source>
        <dbReference type="SAM" id="Phobius"/>
    </source>
</evidence>
<accession>A0A1G2BXQ9</accession>
<name>A0A1G2BXQ9_9BACT</name>
<dbReference type="AlphaFoldDB" id="A0A1G2BXQ9"/>
<dbReference type="Proteomes" id="UP000177626">
    <property type="component" value="Unassembled WGS sequence"/>
</dbReference>
<keyword evidence="1" id="KW-0812">Transmembrane</keyword>
<evidence type="ECO:0000313" key="3">
    <source>
        <dbReference type="Proteomes" id="UP000177626"/>
    </source>
</evidence>